<keyword evidence="2" id="KW-1185">Reference proteome</keyword>
<proteinExistence type="predicted"/>
<name>A0A225UPJ5_9STRA</name>
<organism evidence="1 2">
    <name type="scientific">Phytophthora megakarya</name>
    <dbReference type="NCBI Taxonomy" id="4795"/>
    <lineage>
        <taxon>Eukaryota</taxon>
        <taxon>Sar</taxon>
        <taxon>Stramenopiles</taxon>
        <taxon>Oomycota</taxon>
        <taxon>Peronosporomycetes</taxon>
        <taxon>Peronosporales</taxon>
        <taxon>Peronosporaceae</taxon>
        <taxon>Phytophthora</taxon>
    </lineage>
</organism>
<protein>
    <submittedName>
        <fullName evidence="1">Uncharacterized protein</fullName>
    </submittedName>
</protein>
<dbReference type="Proteomes" id="UP000198211">
    <property type="component" value="Unassembled WGS sequence"/>
</dbReference>
<dbReference type="EMBL" id="NBNE01013515">
    <property type="protein sequence ID" value="OWY95032.1"/>
    <property type="molecule type" value="Genomic_DNA"/>
</dbReference>
<sequence length="198" mass="22251">MSYSNFTQVPNIVAEAGGISKNLVYSHCFRRGGAQYRFMFALGERHWSLKQVKWWVVWEPSEKAEIVTRYLLDCVLHRGENQLGDALTRDAILCTNAALKEFKTSTTDALDLMIRTETISLSLLTICEGLRDIVKFMGLSQSAVPTQGGNCEVSAVTEVQDTSNLVSDLPDAKSWRDYFGQYWKSNPACHQYRAGLNA</sequence>
<accession>A0A225UPJ5</accession>
<dbReference type="OrthoDB" id="114468at2759"/>
<reference evidence="2" key="1">
    <citation type="submission" date="2017-03" db="EMBL/GenBank/DDBJ databases">
        <title>Phytopthora megakarya and P. palmivora, two closely related causual agents of cacao black pod achieved similar genome size and gene model numbers by different mechanisms.</title>
        <authorList>
            <person name="Ali S."/>
            <person name="Shao J."/>
            <person name="Larry D.J."/>
            <person name="Kronmiller B."/>
            <person name="Shen D."/>
            <person name="Strem M.D."/>
            <person name="Melnick R.L."/>
            <person name="Guiltinan M.J."/>
            <person name="Tyler B.M."/>
            <person name="Meinhardt L.W."/>
            <person name="Bailey B.A."/>
        </authorList>
    </citation>
    <scope>NUCLEOTIDE SEQUENCE [LARGE SCALE GENOMIC DNA]</scope>
    <source>
        <strain evidence="2">zdho120</strain>
    </source>
</reference>
<evidence type="ECO:0000313" key="2">
    <source>
        <dbReference type="Proteomes" id="UP000198211"/>
    </source>
</evidence>
<evidence type="ECO:0000313" key="1">
    <source>
        <dbReference type="EMBL" id="OWY95032.1"/>
    </source>
</evidence>
<gene>
    <name evidence="1" type="ORF">PHMEG_00035079</name>
</gene>
<dbReference type="STRING" id="4795.A0A225UPJ5"/>
<comment type="caution">
    <text evidence="1">The sequence shown here is derived from an EMBL/GenBank/DDBJ whole genome shotgun (WGS) entry which is preliminary data.</text>
</comment>
<dbReference type="AlphaFoldDB" id="A0A225UPJ5"/>